<evidence type="ECO:0000256" key="1">
    <source>
        <dbReference type="SAM" id="MobiDB-lite"/>
    </source>
</evidence>
<reference evidence="3 4" key="1">
    <citation type="submission" date="2016-10" db="EMBL/GenBank/DDBJ databases">
        <title>Complete genome sequences of three Cupriavidus strains isolated from various Malaysian environments.</title>
        <authorList>
            <person name="Abdullah A.A.-A."/>
            <person name="Shafie N.A.H."/>
            <person name="Lau N.S."/>
        </authorList>
    </citation>
    <scope>NUCLEOTIDE SEQUENCE [LARGE SCALE GENOMIC DNA]</scope>
    <source>
        <strain evidence="3 4">USMAA1020</strain>
    </source>
</reference>
<sequence>MKVENRRQSMLLQGQCAALLALPFGHCAVAADAQQPRTRQKPRIPVGSMRPGGTNSADGLDLCGCAVAIEAVALAPAA</sequence>
<name>A0ABM6F1H8_9BURK</name>
<evidence type="ECO:0000256" key="2">
    <source>
        <dbReference type="SAM" id="SignalP"/>
    </source>
</evidence>
<feature type="signal peptide" evidence="2">
    <location>
        <begin position="1"/>
        <end position="30"/>
    </location>
</feature>
<dbReference type="Proteomes" id="UP000177515">
    <property type="component" value="Chromosome 1"/>
</dbReference>
<organism evidence="3 4">
    <name type="scientific">Cupriavidus malaysiensis</name>
    <dbReference type="NCBI Taxonomy" id="367825"/>
    <lineage>
        <taxon>Bacteria</taxon>
        <taxon>Pseudomonadati</taxon>
        <taxon>Pseudomonadota</taxon>
        <taxon>Betaproteobacteria</taxon>
        <taxon>Burkholderiales</taxon>
        <taxon>Burkholderiaceae</taxon>
        <taxon>Cupriavidus</taxon>
    </lineage>
</organism>
<evidence type="ECO:0000313" key="3">
    <source>
        <dbReference type="EMBL" id="AOZ04920.1"/>
    </source>
</evidence>
<dbReference type="EMBL" id="CP017754">
    <property type="protein sequence ID" value="AOZ04920.1"/>
    <property type="molecule type" value="Genomic_DNA"/>
</dbReference>
<feature type="region of interest" description="Disordered" evidence="1">
    <location>
        <begin position="33"/>
        <end position="52"/>
    </location>
</feature>
<protein>
    <submittedName>
        <fullName evidence="3">Uncharacterized protein</fullName>
    </submittedName>
</protein>
<feature type="chain" id="PRO_5046295447" evidence="2">
    <location>
        <begin position="31"/>
        <end position="78"/>
    </location>
</feature>
<keyword evidence="2" id="KW-0732">Signal</keyword>
<accession>A0ABM6F1H8</accession>
<dbReference type="RefSeq" id="WP_071068580.1">
    <property type="nucleotide sequence ID" value="NZ_CP017754.1"/>
</dbReference>
<gene>
    <name evidence="3" type="ORF">BKK80_03060</name>
</gene>
<evidence type="ECO:0000313" key="4">
    <source>
        <dbReference type="Proteomes" id="UP000177515"/>
    </source>
</evidence>
<keyword evidence="4" id="KW-1185">Reference proteome</keyword>
<proteinExistence type="predicted"/>